<evidence type="ECO:0000256" key="7">
    <source>
        <dbReference type="SAM" id="Phobius"/>
    </source>
</evidence>
<keyword evidence="3" id="KW-1003">Cell membrane</keyword>
<dbReference type="CDD" id="cd13127">
    <property type="entry name" value="MATE_tuaB_like"/>
    <property type="match status" value="1"/>
</dbReference>
<protein>
    <submittedName>
        <fullName evidence="8">Lipopolysaccharide biosynthesis protein</fullName>
    </submittedName>
</protein>
<evidence type="ECO:0000313" key="8">
    <source>
        <dbReference type="EMBL" id="MCV2886039.1"/>
    </source>
</evidence>
<feature type="transmembrane region" description="Helical" evidence="7">
    <location>
        <begin position="282"/>
        <end position="304"/>
    </location>
</feature>
<evidence type="ECO:0000256" key="3">
    <source>
        <dbReference type="ARBA" id="ARBA00022475"/>
    </source>
</evidence>
<reference evidence="8 9" key="1">
    <citation type="submission" date="2022-10" db="EMBL/GenBank/DDBJ databases">
        <title>Aestuariibacter sp. AA17 isolated from Montipora capitata coral fragment.</title>
        <authorList>
            <person name="Emsley S.A."/>
            <person name="Pfannmuller K.M."/>
            <person name="Loughran R.M."/>
            <person name="Shlafstein M."/>
            <person name="Papke E."/>
            <person name="Saw J.H."/>
            <person name="Ushijima B."/>
            <person name="Videau P."/>
        </authorList>
    </citation>
    <scope>NUCLEOTIDE SEQUENCE [LARGE SCALE GENOMIC DNA]</scope>
    <source>
        <strain evidence="8 9">AA17</strain>
    </source>
</reference>
<dbReference type="RefSeq" id="WP_263713329.1">
    <property type="nucleotide sequence ID" value="NZ_JAOWKX010000008.1"/>
</dbReference>
<keyword evidence="9" id="KW-1185">Reference proteome</keyword>
<evidence type="ECO:0000256" key="5">
    <source>
        <dbReference type="ARBA" id="ARBA00022989"/>
    </source>
</evidence>
<dbReference type="Proteomes" id="UP001652504">
    <property type="component" value="Unassembled WGS sequence"/>
</dbReference>
<feature type="transmembrane region" description="Helical" evidence="7">
    <location>
        <begin position="43"/>
        <end position="64"/>
    </location>
</feature>
<dbReference type="PANTHER" id="PTHR30250:SF10">
    <property type="entry name" value="LIPOPOLYSACCHARIDE BIOSYNTHESIS PROTEIN WZXC"/>
    <property type="match status" value="1"/>
</dbReference>
<feature type="transmembrane region" description="Helical" evidence="7">
    <location>
        <begin position="353"/>
        <end position="371"/>
    </location>
</feature>
<evidence type="ECO:0000256" key="1">
    <source>
        <dbReference type="ARBA" id="ARBA00004651"/>
    </source>
</evidence>
<dbReference type="PANTHER" id="PTHR30250">
    <property type="entry name" value="PST FAMILY PREDICTED COLANIC ACID TRANSPORTER"/>
    <property type="match status" value="1"/>
</dbReference>
<accession>A0ABT3ABI6</accession>
<feature type="transmembrane region" description="Helical" evidence="7">
    <location>
        <begin position="409"/>
        <end position="427"/>
    </location>
</feature>
<feature type="transmembrane region" description="Helical" evidence="7">
    <location>
        <begin position="147"/>
        <end position="165"/>
    </location>
</feature>
<evidence type="ECO:0000256" key="4">
    <source>
        <dbReference type="ARBA" id="ARBA00022692"/>
    </source>
</evidence>
<feature type="transmembrane region" description="Helical" evidence="7">
    <location>
        <begin position="442"/>
        <end position="466"/>
    </location>
</feature>
<feature type="transmembrane region" description="Helical" evidence="7">
    <location>
        <begin position="85"/>
        <end position="106"/>
    </location>
</feature>
<keyword evidence="6 7" id="KW-0472">Membrane</keyword>
<sequence length="488" mass="54288">MSLNKKIAIGAMWSVLTRVAIKGLGFISTLILARLLFPEDFGLMAVTMMMVAFFEIFVNFSFDVNIIQRDDVTNKTLNSAWTCKLIAGLGVAVCLLLSSGFIASFFNDDRLVLLVCVVAIIPLIRSAENIGFVLFRKELDLQKEFRLEVFSKLFSFTVTIAVAYFTRSYWALVAGMITNTLCRVGFSYLMHHYRPAFCLDEWRSLFSFSKWLLLNNLLIFFNHKITDLIIGNRTNPRELGFYSVGYEISNLPTTELVFPLSRAIFPGYSKVKNDRQALTTMFTDFTSVVVFLTAPISLGIYAIAPEAVPVLLGDKWLPAIPIIALLALYGFSRCAVQNIGSVFVAMGRPQLPVFISIFRLCLIVPVLLYYVDKEGAVGAAKAVCLVALVTTPVSYVICAYVVGFGVSTILRIFAFPVFAALGMYFAIEGLSAHLYTWFNQTILLILLAKVAIGVCVYGLATILFYLGAANEHPVNRLIHKGMLRVRPT</sequence>
<keyword evidence="5 7" id="KW-1133">Transmembrane helix</keyword>
<organism evidence="8 9">
    <name type="scientific">Fluctibacter corallii</name>
    <dbReference type="NCBI Taxonomy" id="2984329"/>
    <lineage>
        <taxon>Bacteria</taxon>
        <taxon>Pseudomonadati</taxon>
        <taxon>Pseudomonadota</taxon>
        <taxon>Gammaproteobacteria</taxon>
        <taxon>Alteromonadales</taxon>
        <taxon>Alteromonadaceae</taxon>
        <taxon>Fluctibacter</taxon>
    </lineage>
</organism>
<comment type="similarity">
    <text evidence="2">Belongs to the polysaccharide synthase family.</text>
</comment>
<evidence type="ECO:0000313" key="9">
    <source>
        <dbReference type="Proteomes" id="UP001652504"/>
    </source>
</evidence>
<dbReference type="EMBL" id="JAOWKX010000008">
    <property type="protein sequence ID" value="MCV2886039.1"/>
    <property type="molecule type" value="Genomic_DNA"/>
</dbReference>
<dbReference type="Pfam" id="PF13440">
    <property type="entry name" value="Polysacc_synt_3"/>
    <property type="match status" value="1"/>
</dbReference>
<proteinExistence type="inferred from homology"/>
<gene>
    <name evidence="8" type="ORF">OE749_15200</name>
</gene>
<dbReference type="InterPro" id="IPR050833">
    <property type="entry name" value="Poly_Biosynth_Transport"/>
</dbReference>
<name>A0ABT3ABI6_9ALTE</name>
<feature type="transmembrane region" description="Helical" evidence="7">
    <location>
        <begin position="112"/>
        <end position="135"/>
    </location>
</feature>
<evidence type="ECO:0000256" key="2">
    <source>
        <dbReference type="ARBA" id="ARBA00007430"/>
    </source>
</evidence>
<feature type="transmembrane region" description="Helical" evidence="7">
    <location>
        <begin position="12"/>
        <end position="37"/>
    </location>
</feature>
<evidence type="ECO:0000256" key="6">
    <source>
        <dbReference type="ARBA" id="ARBA00023136"/>
    </source>
</evidence>
<comment type="subcellular location">
    <subcellularLocation>
        <location evidence="1">Cell membrane</location>
        <topology evidence="1">Multi-pass membrane protein</topology>
    </subcellularLocation>
</comment>
<comment type="caution">
    <text evidence="8">The sequence shown here is derived from an EMBL/GenBank/DDBJ whole genome shotgun (WGS) entry which is preliminary data.</text>
</comment>
<keyword evidence="4 7" id="KW-0812">Transmembrane</keyword>
<feature type="transmembrane region" description="Helical" evidence="7">
    <location>
        <begin position="377"/>
        <end position="402"/>
    </location>
</feature>